<dbReference type="Pfam" id="PF02410">
    <property type="entry name" value="RsfS"/>
    <property type="match status" value="1"/>
</dbReference>
<evidence type="ECO:0000256" key="1">
    <source>
        <dbReference type="ARBA" id="ARBA00010574"/>
    </source>
</evidence>
<protein>
    <submittedName>
        <fullName evidence="2">Oligomerization domain-containing protein</fullName>
    </submittedName>
</protein>
<comment type="caution">
    <text evidence="2">The sequence shown here is derived from an EMBL/GenBank/DDBJ whole genome shotgun (WGS) entry which is preliminary data.</text>
</comment>
<dbReference type="PANTHER" id="PTHR21043:SF0">
    <property type="entry name" value="MITOCHONDRIAL ASSEMBLY OF RIBOSOMAL LARGE SUBUNIT PROTEIN 1"/>
    <property type="match status" value="1"/>
</dbReference>
<keyword evidence="3" id="KW-1185">Reference proteome</keyword>
<dbReference type="HAMAP" id="MF_01477">
    <property type="entry name" value="Iojap_RsfS"/>
    <property type="match status" value="1"/>
</dbReference>
<accession>A0ABR3BCJ3</accession>
<proteinExistence type="inferred from homology"/>
<dbReference type="PANTHER" id="PTHR21043">
    <property type="entry name" value="IOJAP SUPERFAMILY ORTHOLOG"/>
    <property type="match status" value="1"/>
</dbReference>
<dbReference type="InterPro" id="IPR043519">
    <property type="entry name" value="NT_sf"/>
</dbReference>
<dbReference type="Gene3D" id="3.30.460.10">
    <property type="entry name" value="Beta Polymerase, domain 2"/>
    <property type="match status" value="1"/>
</dbReference>
<dbReference type="SUPFAM" id="SSF81301">
    <property type="entry name" value="Nucleotidyltransferase"/>
    <property type="match status" value="1"/>
</dbReference>
<evidence type="ECO:0000313" key="2">
    <source>
        <dbReference type="EMBL" id="KAL0096570.1"/>
    </source>
</evidence>
<gene>
    <name evidence="2" type="ORF">J3Q64DRAFT_1025681</name>
</gene>
<dbReference type="InterPro" id="IPR004394">
    <property type="entry name" value="Iojap/RsfS/C7orf30"/>
</dbReference>
<name>A0ABR3BCJ3_PHYBL</name>
<sequence length="317" mass="36582">MKMLYKRKGEPVDHSYVNTYYKRRSRAEQHKVLRFSTMFRLTSLARTIRAPVVAHTLAQPQILRGSTIVLRKFSQTTLAWNQGNPTTPPIVHSEAEDDLEEIDPKDYPELYPTEEETIPTEITGEGVLSDVDDTGMETGEVDTEWFVDAENQDQQGNEEFIPLWQRTAMNGHLQDRWAIQEVSKQLMESGELTAETIQAMLEENRMENVKVLDLREKCDWTDYMIIAESPKGDKFLGSVADHVQQVVRKTIRSHPHQLAAQPTPRIEGRNDQSGWLLIDLGRFVIHLFTPEVRQSYDIEGLWKYVPTDPSLPMPYRD</sequence>
<dbReference type="Proteomes" id="UP001448207">
    <property type="component" value="Unassembled WGS sequence"/>
</dbReference>
<reference evidence="2 3" key="1">
    <citation type="submission" date="2024-04" db="EMBL/GenBank/DDBJ databases">
        <title>Symmetric and asymmetric DNA N6-adenine methylation regulates different biological responses in Mucorales.</title>
        <authorList>
            <consortium name="Lawrence Berkeley National Laboratory"/>
            <person name="Lax C."/>
            <person name="Mondo S.J."/>
            <person name="Osorio-Concepcion M."/>
            <person name="Muszewska A."/>
            <person name="Corrochano-Luque M."/>
            <person name="Gutierrez G."/>
            <person name="Riley R."/>
            <person name="Lipzen A."/>
            <person name="Guo J."/>
            <person name="Hundley H."/>
            <person name="Amirebrahimi M."/>
            <person name="Ng V."/>
            <person name="Lorenzo-Gutierrez D."/>
            <person name="Binder U."/>
            <person name="Yang J."/>
            <person name="Song Y."/>
            <person name="Canovas D."/>
            <person name="Navarro E."/>
            <person name="Freitag M."/>
            <person name="Gabaldon T."/>
            <person name="Grigoriev I.V."/>
            <person name="Corrochano L.M."/>
            <person name="Nicolas F.E."/>
            <person name="Garre V."/>
        </authorList>
    </citation>
    <scope>NUCLEOTIDE SEQUENCE [LARGE SCALE GENOMIC DNA]</scope>
    <source>
        <strain evidence="2 3">L51</strain>
    </source>
</reference>
<organism evidence="2 3">
    <name type="scientific">Phycomyces blakesleeanus</name>
    <dbReference type="NCBI Taxonomy" id="4837"/>
    <lineage>
        <taxon>Eukaryota</taxon>
        <taxon>Fungi</taxon>
        <taxon>Fungi incertae sedis</taxon>
        <taxon>Mucoromycota</taxon>
        <taxon>Mucoromycotina</taxon>
        <taxon>Mucoromycetes</taxon>
        <taxon>Mucorales</taxon>
        <taxon>Phycomycetaceae</taxon>
        <taxon>Phycomyces</taxon>
    </lineage>
</organism>
<evidence type="ECO:0000313" key="3">
    <source>
        <dbReference type="Proteomes" id="UP001448207"/>
    </source>
</evidence>
<comment type="similarity">
    <text evidence="1">Belongs to the Iojap/RsfS family.</text>
</comment>
<dbReference type="EMBL" id="JBCLYO010000001">
    <property type="protein sequence ID" value="KAL0096570.1"/>
    <property type="molecule type" value="Genomic_DNA"/>
</dbReference>
<dbReference type="NCBIfam" id="TIGR00090">
    <property type="entry name" value="rsfS_iojap_ybeB"/>
    <property type="match status" value="1"/>
</dbReference>